<keyword evidence="6 8" id="KW-0413">Isomerase</keyword>
<keyword evidence="3" id="KW-0028">Amino-acid biosynthesis</keyword>
<sequence length="195" mass="22327">MREAGNIREIERIGADMIGFVFYPESLRYVEKTPEYLPQYAKRVGVFVNEKFETIQTTVIRFGLHYVQLHGEESPEYCWLLHQSTIPVIKAFSISQEKDLQTVGRYEGLCDYYLFDTKCNGYGGSGKSFDWNMLNGYKGQTPFLLSGGISMNSIEAWKSFKHPQLTGIDINSRFEISPGVKDVKSIKKFLNTLAH</sequence>
<dbReference type="AlphaFoldDB" id="A0A5J4RD23"/>
<dbReference type="InterPro" id="IPR001240">
    <property type="entry name" value="PRAI_dom"/>
</dbReference>
<gene>
    <name evidence="8" type="ORF">EZS27_019838</name>
</gene>
<evidence type="ECO:0000256" key="3">
    <source>
        <dbReference type="ARBA" id="ARBA00022605"/>
    </source>
</evidence>
<dbReference type="PANTHER" id="PTHR42894:SF1">
    <property type="entry name" value="N-(5'-PHOSPHORIBOSYL)ANTHRANILATE ISOMERASE"/>
    <property type="match status" value="1"/>
</dbReference>
<evidence type="ECO:0000256" key="1">
    <source>
        <dbReference type="ARBA" id="ARBA00004664"/>
    </source>
</evidence>
<comment type="caution">
    <text evidence="8">The sequence shown here is derived from an EMBL/GenBank/DDBJ whole genome shotgun (WGS) entry which is preliminary data.</text>
</comment>
<protein>
    <recommendedName>
        <fullName evidence="2">phosphoribosylanthranilate isomerase</fullName>
        <ecNumber evidence="2">5.3.1.24</ecNumber>
    </recommendedName>
</protein>
<dbReference type="UniPathway" id="UPA00035">
    <property type="reaction ID" value="UER00042"/>
</dbReference>
<dbReference type="InterPro" id="IPR044643">
    <property type="entry name" value="TrpF_fam"/>
</dbReference>
<evidence type="ECO:0000259" key="7">
    <source>
        <dbReference type="Pfam" id="PF00697"/>
    </source>
</evidence>
<dbReference type="GO" id="GO:0004640">
    <property type="term" value="F:phosphoribosylanthranilate isomerase activity"/>
    <property type="evidence" value="ECO:0007669"/>
    <property type="project" value="UniProtKB-EC"/>
</dbReference>
<evidence type="ECO:0000313" key="8">
    <source>
        <dbReference type="EMBL" id="KAA6331569.1"/>
    </source>
</evidence>
<dbReference type="EC" id="5.3.1.24" evidence="2"/>
<reference evidence="8" key="1">
    <citation type="submission" date="2019-03" db="EMBL/GenBank/DDBJ databases">
        <title>Single cell metagenomics reveals metabolic interactions within the superorganism composed of flagellate Streblomastix strix and complex community of Bacteroidetes bacteria on its surface.</title>
        <authorList>
            <person name="Treitli S.C."/>
            <person name="Kolisko M."/>
            <person name="Husnik F."/>
            <person name="Keeling P."/>
            <person name="Hampl V."/>
        </authorList>
    </citation>
    <scope>NUCLEOTIDE SEQUENCE</scope>
    <source>
        <strain evidence="8">STM</strain>
    </source>
</reference>
<dbReference type="Pfam" id="PF00697">
    <property type="entry name" value="PRAI"/>
    <property type="match status" value="1"/>
</dbReference>
<comment type="pathway">
    <text evidence="1">Amino-acid biosynthesis; L-tryptophan biosynthesis; L-tryptophan from chorismate: step 3/5.</text>
</comment>
<evidence type="ECO:0000256" key="6">
    <source>
        <dbReference type="ARBA" id="ARBA00023235"/>
    </source>
</evidence>
<feature type="domain" description="N-(5'phosphoribosyl) anthranilate isomerase (PRAI)" evidence="7">
    <location>
        <begin position="14"/>
        <end position="191"/>
    </location>
</feature>
<dbReference type="EMBL" id="SNRY01001355">
    <property type="protein sequence ID" value="KAA6331569.1"/>
    <property type="molecule type" value="Genomic_DNA"/>
</dbReference>
<dbReference type="CDD" id="cd00405">
    <property type="entry name" value="PRAI"/>
    <property type="match status" value="1"/>
</dbReference>
<keyword evidence="5" id="KW-0057">Aromatic amino acid biosynthesis</keyword>
<dbReference type="Gene3D" id="3.20.20.70">
    <property type="entry name" value="Aldolase class I"/>
    <property type="match status" value="1"/>
</dbReference>
<evidence type="ECO:0000256" key="5">
    <source>
        <dbReference type="ARBA" id="ARBA00023141"/>
    </source>
</evidence>
<dbReference type="SUPFAM" id="SSF51366">
    <property type="entry name" value="Ribulose-phoshate binding barrel"/>
    <property type="match status" value="1"/>
</dbReference>
<keyword evidence="4" id="KW-0822">Tryptophan biosynthesis</keyword>
<accession>A0A5J4RD23</accession>
<dbReference type="InterPro" id="IPR013785">
    <property type="entry name" value="Aldolase_TIM"/>
</dbReference>
<dbReference type="GO" id="GO:0000162">
    <property type="term" value="P:L-tryptophan biosynthetic process"/>
    <property type="evidence" value="ECO:0007669"/>
    <property type="project" value="UniProtKB-UniPathway"/>
</dbReference>
<evidence type="ECO:0000256" key="2">
    <source>
        <dbReference type="ARBA" id="ARBA00012572"/>
    </source>
</evidence>
<name>A0A5J4RD23_9ZZZZ</name>
<dbReference type="HAMAP" id="MF_00135">
    <property type="entry name" value="PRAI"/>
    <property type="match status" value="1"/>
</dbReference>
<dbReference type="InterPro" id="IPR011060">
    <property type="entry name" value="RibuloseP-bd_barrel"/>
</dbReference>
<evidence type="ECO:0000256" key="4">
    <source>
        <dbReference type="ARBA" id="ARBA00022822"/>
    </source>
</evidence>
<dbReference type="PANTHER" id="PTHR42894">
    <property type="entry name" value="N-(5'-PHOSPHORIBOSYL)ANTHRANILATE ISOMERASE"/>
    <property type="match status" value="1"/>
</dbReference>
<proteinExistence type="inferred from homology"/>
<organism evidence="8">
    <name type="scientific">termite gut metagenome</name>
    <dbReference type="NCBI Taxonomy" id="433724"/>
    <lineage>
        <taxon>unclassified sequences</taxon>
        <taxon>metagenomes</taxon>
        <taxon>organismal metagenomes</taxon>
    </lineage>
</organism>